<feature type="region of interest" description="Disordered" evidence="2">
    <location>
        <begin position="440"/>
        <end position="481"/>
    </location>
</feature>
<feature type="compositionally biased region" description="Low complexity" evidence="2">
    <location>
        <begin position="112"/>
        <end position="123"/>
    </location>
</feature>
<feature type="compositionally biased region" description="Low complexity" evidence="2">
    <location>
        <begin position="1357"/>
        <end position="1381"/>
    </location>
</feature>
<feature type="coiled-coil region" evidence="1">
    <location>
        <begin position="914"/>
        <end position="1155"/>
    </location>
</feature>
<dbReference type="InParanoid" id="A0A078AAY4"/>
<organism evidence="3 4">
    <name type="scientific">Stylonychia lemnae</name>
    <name type="common">Ciliate</name>
    <dbReference type="NCBI Taxonomy" id="5949"/>
    <lineage>
        <taxon>Eukaryota</taxon>
        <taxon>Sar</taxon>
        <taxon>Alveolata</taxon>
        <taxon>Ciliophora</taxon>
        <taxon>Intramacronucleata</taxon>
        <taxon>Spirotrichea</taxon>
        <taxon>Stichotrichia</taxon>
        <taxon>Sporadotrichida</taxon>
        <taxon>Oxytrichidae</taxon>
        <taxon>Stylonychinae</taxon>
        <taxon>Stylonychia</taxon>
    </lineage>
</organism>
<reference evidence="3 4" key="1">
    <citation type="submission" date="2014-06" db="EMBL/GenBank/DDBJ databases">
        <authorList>
            <person name="Swart Estienne"/>
        </authorList>
    </citation>
    <scope>NUCLEOTIDE SEQUENCE [LARGE SCALE GENOMIC DNA]</scope>
    <source>
        <strain evidence="3 4">130c</strain>
    </source>
</reference>
<feature type="compositionally biased region" description="Polar residues" evidence="2">
    <location>
        <begin position="101"/>
        <end position="110"/>
    </location>
</feature>
<gene>
    <name evidence="3" type="primary">Contig15320.g16320</name>
    <name evidence="3" type="ORF">STYLEM_7751</name>
</gene>
<evidence type="ECO:0000313" key="4">
    <source>
        <dbReference type="Proteomes" id="UP000039865"/>
    </source>
</evidence>
<evidence type="ECO:0000256" key="1">
    <source>
        <dbReference type="SAM" id="Coils"/>
    </source>
</evidence>
<dbReference type="EMBL" id="CCKQ01007409">
    <property type="protein sequence ID" value="CDW78767.1"/>
    <property type="molecule type" value="Genomic_DNA"/>
</dbReference>
<feature type="region of interest" description="Disordered" evidence="2">
    <location>
        <begin position="101"/>
        <end position="123"/>
    </location>
</feature>
<feature type="compositionally biased region" description="Basic and acidic residues" evidence="2">
    <location>
        <begin position="454"/>
        <end position="475"/>
    </location>
</feature>
<dbReference type="Proteomes" id="UP000039865">
    <property type="component" value="Unassembled WGS sequence"/>
</dbReference>
<accession>A0A078AAY4</accession>
<feature type="coiled-coil region" evidence="1">
    <location>
        <begin position="1414"/>
        <end position="1441"/>
    </location>
</feature>
<evidence type="ECO:0000256" key="2">
    <source>
        <dbReference type="SAM" id="MobiDB-lite"/>
    </source>
</evidence>
<feature type="region of interest" description="Disordered" evidence="2">
    <location>
        <begin position="515"/>
        <end position="534"/>
    </location>
</feature>
<name>A0A078AAY4_STYLE</name>
<feature type="region of interest" description="Disordered" evidence="2">
    <location>
        <begin position="346"/>
        <end position="378"/>
    </location>
</feature>
<feature type="region of interest" description="Disordered" evidence="2">
    <location>
        <begin position="1357"/>
        <end position="1409"/>
    </location>
</feature>
<keyword evidence="1" id="KW-0175">Coiled coil</keyword>
<proteinExistence type="predicted"/>
<feature type="region of interest" description="Disordered" evidence="2">
    <location>
        <begin position="541"/>
        <end position="578"/>
    </location>
</feature>
<feature type="compositionally biased region" description="Basic and acidic residues" evidence="2">
    <location>
        <begin position="557"/>
        <end position="568"/>
    </location>
</feature>
<feature type="compositionally biased region" description="Basic and acidic residues" evidence="2">
    <location>
        <begin position="183"/>
        <end position="200"/>
    </location>
</feature>
<evidence type="ECO:0000313" key="3">
    <source>
        <dbReference type="EMBL" id="CDW78767.1"/>
    </source>
</evidence>
<feature type="compositionally biased region" description="Polar residues" evidence="2">
    <location>
        <begin position="523"/>
        <end position="534"/>
    </location>
</feature>
<feature type="compositionally biased region" description="Acidic residues" evidence="2">
    <location>
        <begin position="346"/>
        <end position="356"/>
    </location>
</feature>
<sequence length="1488" mass="175227">MNVKNQSNFNSVSAKKPTGDIEENSLLSSISSLNNSNINQFAAARIEYQNSQTRNQQFIKNVSDQNQKPKKSFRYENINNNSRMKQDSQVDITNQSYSVVHSHTPSNGKLAQNYQSQQQQSYKKQFNNNYQAKSNIDPQAQKNNKVKVTVNASKYQMFANAIKTDYNFQKYPSIFPETNDNTQEPKMEEQKEMPVKERNSKSVQRQNGHNNKKWSINIPKFENSISKDSASEEISQYNRLASTALNKYKQDGGDNDSKSYNKNITMLNQQSSRGDSHYQQYPEFVFSPQKTEFTNDNQIPHIEINQEDSDHSLGIDDEDESRQFVQVEQFDPKNTIKVIQMHQVENDETEEEDYQNQDDQAQEHHQVEYSEELQSDSYQNEQIESYNNESQNYHDQDHDVQTSLKVDTMIMHDEQFDQPGDFTSGLDYDLVNQDYQTAEAIRNQQRKRSSPKTNPKDFESKNYESEFTSKHRNSSDDSNVLSTSQNIMFSPQNNIEIEVLSQQFYDNTECKTNRWDHDRKTRNTGNNHQKGQFSINQEILSQHTRRDSNNNAVRTPIRRDLENSDTKLDYSPIPNNNQYPEYVNLGRVEHSDPKGHRYNQSDISQISIPFDQNDQEFYKNFDKDASSKFQNYQNEFLISQNGKEIDTERQQQILNTNEKIVLDYCSPQEDNKLNVMTFSHFDDHNIKDISSNNPTNNHQIRAYTDNSNNQMYINDNNNSNMLEGGANNYISSTFHSMCSELPHSTQKMFLTIENQIKESGFYQNFLCQSDTNNTQMINLINNMRNPNHQQFQQQLNLQYLPYNQVQQIQQNLQTECSNQNTPTHANQNQLIQTFQTELQQQHQQQQQQQPEANAFVLLQYEMVLQRIGQQFQLCLQRNHELEEALKISQHMNIQNQHLQQQYELQKQLQPNDYEKQIQELRKNYEIQIRQLIQERERMKQLFDDNEFQLKKLKTDYEELKSQKSMLQQQVDQQLSTQMMYSKNEDDLRKKIDSLHRQINEQEKIIRHKDEEIFQINTERMNLICDIKNLQMHDQQMKQENQALNQKRCDLEDGMNELKQQIYGTQINMRQQESQNGILSRQVQQLEQQQLIYIQELEGLRQQSINERQYNKEKELSMSCQIQKYDLDKKSLENENRQLNQLLEQLQRNITEQTCATISSSESYREHQVKFLDKKDQQTPSTFMQIRQDYLDKQTIGRNQSKDNSQIRNSYNQLQTQSSQEDHEAWWPKGEIKNCQSSSNASILKSNAKLQAKQNSLSVNKSQDYLQGILKNNNIQGSNNNNKQNAFQTFETKGQVTTTSQNIQWATQANNKENYQLFKQRNNQSQLSNVFSWSDQDQHPQQKQNDYQEQQIDQWQSNRRNNNNPHENRNQSVVNQSNSNYSLGNQNPIAQQKSQKQMLQDGSGQHVTFPSNQKFVDQKDVIQKLEQQLQSLQFEKQRMDVEFSKIPSKSSGINTISLKKKKEALEFDIEINQKNINTVKQKLRDLNAL</sequence>
<feature type="compositionally biased region" description="Polar residues" evidence="2">
    <location>
        <begin position="1382"/>
        <end position="1409"/>
    </location>
</feature>
<protein>
    <submittedName>
        <fullName evidence="3">Uncharacterized protein</fullName>
    </submittedName>
</protein>
<keyword evidence="4" id="KW-1185">Reference proteome</keyword>
<feature type="region of interest" description="Disordered" evidence="2">
    <location>
        <begin position="176"/>
        <end position="214"/>
    </location>
</feature>